<sequence length="40" mass="4481">MFGEMYLLVNKASLKNKKAPITTGDGALNMRKPLAGYFYQ</sequence>
<gene>
    <name evidence="1" type="ORF">VHA_003219</name>
</gene>
<keyword evidence="2" id="KW-1185">Reference proteome</keyword>
<organism evidence="1 2">
    <name type="scientific">Grimontia hollisae CIP 101886</name>
    <dbReference type="NCBI Taxonomy" id="675812"/>
    <lineage>
        <taxon>Bacteria</taxon>
        <taxon>Pseudomonadati</taxon>
        <taxon>Pseudomonadota</taxon>
        <taxon>Gammaproteobacteria</taxon>
        <taxon>Vibrionales</taxon>
        <taxon>Vibrionaceae</taxon>
        <taxon>Grimontia</taxon>
    </lineage>
</organism>
<dbReference type="Proteomes" id="UP000003604">
    <property type="component" value="Unassembled WGS sequence"/>
</dbReference>
<reference evidence="1 2" key="1">
    <citation type="submission" date="2009-10" db="EMBL/GenBank/DDBJ databases">
        <authorList>
            <consortium name="Los Alamos National Laboratory (LANL)"/>
            <consortium name="National Microbial Pathogen Data Resource (NMPDR)"/>
            <person name="Saunders E.H."/>
            <person name="Munk A.C."/>
            <person name="Tapia R."/>
            <person name="Green L."/>
            <person name="Rogers Y."/>
            <person name="Detter J.C."/>
            <person name="Bruce D."/>
            <person name="Brettin T.S."/>
            <person name="Colwell R.R."/>
            <person name="Huq A."/>
            <person name="Grim C.J."/>
            <person name="Hasan N.A."/>
            <person name="Bartels D."/>
            <person name="Vonstein V."/>
        </authorList>
    </citation>
    <scope>NUCLEOTIDE SEQUENCE [LARGE SCALE GENOMIC DNA]</scope>
    <source>
        <strain evidence="1 2">CIP 101886</strain>
    </source>
</reference>
<comment type="caution">
    <text evidence="1">The sequence shown here is derived from an EMBL/GenBank/DDBJ whole genome shotgun (WGS) entry which is preliminary data.</text>
</comment>
<evidence type="ECO:0000313" key="1">
    <source>
        <dbReference type="EMBL" id="EEY71358.1"/>
    </source>
</evidence>
<accession>D0IBU0</accession>
<evidence type="ECO:0000313" key="2">
    <source>
        <dbReference type="Proteomes" id="UP000003604"/>
    </source>
</evidence>
<dbReference type="AlphaFoldDB" id="D0IBU0"/>
<proteinExistence type="predicted"/>
<protein>
    <submittedName>
        <fullName evidence="1">Uncharacterized protein</fullName>
    </submittedName>
</protein>
<name>D0IBU0_GRIHO</name>
<dbReference type="EMBL" id="ADAQ01000013">
    <property type="protein sequence ID" value="EEY71358.1"/>
    <property type="molecule type" value="Genomic_DNA"/>
</dbReference>